<feature type="transmembrane region" description="Helical" evidence="2">
    <location>
        <begin position="75"/>
        <end position="97"/>
    </location>
</feature>
<feature type="compositionally biased region" description="Basic and acidic residues" evidence="1">
    <location>
        <begin position="14"/>
        <end position="23"/>
    </location>
</feature>
<feature type="transmembrane region" description="Helical" evidence="2">
    <location>
        <begin position="336"/>
        <end position="354"/>
    </location>
</feature>
<dbReference type="OrthoDB" id="236847at2"/>
<gene>
    <name evidence="3" type="ORF">Pla8534_62470</name>
</gene>
<evidence type="ECO:0000313" key="4">
    <source>
        <dbReference type="Proteomes" id="UP000317648"/>
    </source>
</evidence>
<feature type="transmembrane region" description="Helical" evidence="2">
    <location>
        <begin position="451"/>
        <end position="476"/>
    </location>
</feature>
<feature type="transmembrane region" description="Helical" evidence="2">
    <location>
        <begin position="218"/>
        <end position="240"/>
    </location>
</feature>
<feature type="transmembrane region" description="Helical" evidence="2">
    <location>
        <begin position="488"/>
        <end position="507"/>
    </location>
</feature>
<feature type="transmembrane region" description="Helical" evidence="2">
    <location>
        <begin position="48"/>
        <end position="69"/>
    </location>
</feature>
<keyword evidence="4" id="KW-1185">Reference proteome</keyword>
<evidence type="ECO:0000256" key="1">
    <source>
        <dbReference type="SAM" id="MobiDB-lite"/>
    </source>
</evidence>
<dbReference type="AlphaFoldDB" id="A0A518E2Q9"/>
<dbReference type="EMBL" id="CP036433">
    <property type="protein sequence ID" value="QDU98379.1"/>
    <property type="molecule type" value="Genomic_DNA"/>
</dbReference>
<protein>
    <submittedName>
        <fullName evidence="3">Natural resistance-associated macrophage protein</fullName>
    </submittedName>
</protein>
<evidence type="ECO:0000256" key="2">
    <source>
        <dbReference type="SAM" id="Phobius"/>
    </source>
</evidence>
<reference evidence="3 4" key="1">
    <citation type="submission" date="2019-02" db="EMBL/GenBank/DDBJ databases">
        <title>Deep-cultivation of Planctomycetes and their phenomic and genomic characterization uncovers novel biology.</title>
        <authorList>
            <person name="Wiegand S."/>
            <person name="Jogler M."/>
            <person name="Boedeker C."/>
            <person name="Pinto D."/>
            <person name="Vollmers J."/>
            <person name="Rivas-Marin E."/>
            <person name="Kohn T."/>
            <person name="Peeters S.H."/>
            <person name="Heuer A."/>
            <person name="Rast P."/>
            <person name="Oberbeckmann S."/>
            <person name="Bunk B."/>
            <person name="Jeske O."/>
            <person name="Meyerdierks A."/>
            <person name="Storesund J.E."/>
            <person name="Kallscheuer N."/>
            <person name="Luecker S."/>
            <person name="Lage O.M."/>
            <person name="Pohl T."/>
            <person name="Merkel B.J."/>
            <person name="Hornburger P."/>
            <person name="Mueller R.-W."/>
            <person name="Bruemmer F."/>
            <person name="Labrenz M."/>
            <person name="Spormann A.M."/>
            <person name="Op den Camp H."/>
            <person name="Overmann J."/>
            <person name="Amann R."/>
            <person name="Jetten M.S.M."/>
            <person name="Mascher T."/>
            <person name="Medema M.H."/>
            <person name="Devos D.P."/>
            <person name="Kaster A.-K."/>
            <person name="Ovreas L."/>
            <person name="Rohde M."/>
            <person name="Galperin M.Y."/>
            <person name="Jogler C."/>
        </authorList>
    </citation>
    <scope>NUCLEOTIDE SEQUENCE [LARGE SCALE GENOMIC DNA]</scope>
    <source>
        <strain evidence="3 4">Pla85_3_4</strain>
    </source>
</reference>
<feature type="transmembrane region" description="Helical" evidence="2">
    <location>
        <begin position="185"/>
        <end position="206"/>
    </location>
</feature>
<feature type="region of interest" description="Disordered" evidence="1">
    <location>
        <begin position="1"/>
        <end position="23"/>
    </location>
</feature>
<dbReference type="Proteomes" id="UP000317648">
    <property type="component" value="Chromosome"/>
</dbReference>
<feature type="transmembrane region" description="Helical" evidence="2">
    <location>
        <begin position="588"/>
        <end position="609"/>
    </location>
</feature>
<dbReference type="RefSeq" id="WP_145057585.1">
    <property type="nucleotide sequence ID" value="NZ_CP036433.1"/>
</dbReference>
<keyword evidence="2" id="KW-1133">Transmembrane helix</keyword>
<keyword evidence="2" id="KW-0472">Membrane</keyword>
<accession>A0A518E2Q9</accession>
<keyword evidence="2" id="KW-0812">Transmembrane</keyword>
<feature type="transmembrane region" description="Helical" evidence="2">
    <location>
        <begin position="555"/>
        <end position="576"/>
    </location>
</feature>
<sequence length="618" mass="65947">MNQKPTDDSGAPDASDKVSQDRQILKDAQARGPGATLGAWVRLSGPGWLQSAITLGGGSLAGALFLGSLGGVSMLWLQLMAIVMGVIMLSAISFVTLSTGERPFQAINQHINPALGWGWLIATCMANMIWCMPQFSLCYDALDKNLLRDVGGLEPAAVTAPLAIAGGSTDSGSTAAPAAAARPAWLTKLVVSLILLGAAGVMVALNARRGLASRFFDILLKALVAMVVLSFFGVVLSLTFKGELNWLEILAGFIPDFRQWWEPTGKLADLLVDLPEDARDFWSKMLVKNQSEVMIAAAATAVGINMTFLMPYSMLHRGWDKTFRGLARFDLSTGMAIPYVLVTSCVVIAAAHVFNATADPAFLSDDPVVMATSPIYASAQGNLVKRVGGFSEGYDQLSPAEQKAEQQQLAAKIAALPAAEKKVAASLVQRNAFQLSQAIGPIVGNDKLANYMFGLGVFGMCFSTIIVLMLINGFAFCEMFNRPDSSGLYALGCLVAGVSGSLWFWVWDGPSKPWLVIVTSSFGAMLLPIAYLTFFMMMNSKSLMGAEKPTGWRMVVWNLLMAFAVLGAFAAASQTIYSKLDKPLEAPIVLSILGVFVVAVIAGFAYKAFARPAERASL</sequence>
<organism evidence="3 4">
    <name type="scientific">Lignipirellula cremea</name>
    <dbReference type="NCBI Taxonomy" id="2528010"/>
    <lineage>
        <taxon>Bacteria</taxon>
        <taxon>Pseudomonadati</taxon>
        <taxon>Planctomycetota</taxon>
        <taxon>Planctomycetia</taxon>
        <taxon>Pirellulales</taxon>
        <taxon>Pirellulaceae</taxon>
        <taxon>Lignipirellula</taxon>
    </lineage>
</organism>
<evidence type="ECO:0000313" key="3">
    <source>
        <dbReference type="EMBL" id="QDU98379.1"/>
    </source>
</evidence>
<proteinExistence type="predicted"/>
<feature type="transmembrane region" description="Helical" evidence="2">
    <location>
        <begin position="513"/>
        <end position="534"/>
    </location>
</feature>
<feature type="transmembrane region" description="Helical" evidence="2">
    <location>
        <begin position="293"/>
        <end position="315"/>
    </location>
</feature>
<feature type="transmembrane region" description="Helical" evidence="2">
    <location>
        <begin position="117"/>
        <end position="137"/>
    </location>
</feature>
<dbReference type="KEGG" id="lcre:Pla8534_62470"/>
<name>A0A518E2Q9_9BACT</name>